<organism evidence="1 2">
    <name type="scientific">Eumeta variegata</name>
    <name type="common">Bagworm moth</name>
    <name type="synonym">Eumeta japonica</name>
    <dbReference type="NCBI Taxonomy" id="151549"/>
    <lineage>
        <taxon>Eukaryota</taxon>
        <taxon>Metazoa</taxon>
        <taxon>Ecdysozoa</taxon>
        <taxon>Arthropoda</taxon>
        <taxon>Hexapoda</taxon>
        <taxon>Insecta</taxon>
        <taxon>Pterygota</taxon>
        <taxon>Neoptera</taxon>
        <taxon>Endopterygota</taxon>
        <taxon>Lepidoptera</taxon>
        <taxon>Glossata</taxon>
        <taxon>Ditrysia</taxon>
        <taxon>Tineoidea</taxon>
        <taxon>Psychidae</taxon>
        <taxon>Oiketicinae</taxon>
        <taxon>Eumeta</taxon>
    </lineage>
</organism>
<reference evidence="1 2" key="1">
    <citation type="journal article" date="2019" name="Commun. Biol.">
        <title>The bagworm genome reveals a unique fibroin gene that provides high tensile strength.</title>
        <authorList>
            <person name="Kono N."/>
            <person name="Nakamura H."/>
            <person name="Ohtoshi R."/>
            <person name="Tomita M."/>
            <person name="Numata K."/>
            <person name="Arakawa K."/>
        </authorList>
    </citation>
    <scope>NUCLEOTIDE SEQUENCE [LARGE SCALE GENOMIC DNA]</scope>
</reference>
<evidence type="ECO:0000313" key="1">
    <source>
        <dbReference type="EMBL" id="GBP09727.1"/>
    </source>
</evidence>
<name>A0A4C1T8J2_EUMVA</name>
<dbReference type="Proteomes" id="UP000299102">
    <property type="component" value="Unassembled WGS sequence"/>
</dbReference>
<sequence length="131" mass="14271">MKKDTGTRFVTAGALSTGAQQIIRPISHTIYIPVPKTATTLAEILSSDVDGAVLGPVDVSHSEFEDDRSPKLFSQDQLNDLVRDLNLPKDAAELLALRLLLDASRETFQILPISENVPRGASMGKREDSKQ</sequence>
<evidence type="ECO:0000313" key="2">
    <source>
        <dbReference type="Proteomes" id="UP000299102"/>
    </source>
</evidence>
<gene>
    <name evidence="1" type="ORF">EVAR_81023_1</name>
</gene>
<accession>A0A4C1T8J2</accession>
<protein>
    <submittedName>
        <fullName evidence="1">Uncharacterized protein</fullName>
    </submittedName>
</protein>
<dbReference type="EMBL" id="BGZK01000037">
    <property type="protein sequence ID" value="GBP09727.1"/>
    <property type="molecule type" value="Genomic_DNA"/>
</dbReference>
<dbReference type="AlphaFoldDB" id="A0A4C1T8J2"/>
<comment type="caution">
    <text evidence="1">The sequence shown here is derived from an EMBL/GenBank/DDBJ whole genome shotgun (WGS) entry which is preliminary data.</text>
</comment>
<keyword evidence="2" id="KW-1185">Reference proteome</keyword>
<proteinExistence type="predicted"/>